<dbReference type="Proteomes" id="UP000535838">
    <property type="component" value="Unassembled WGS sequence"/>
</dbReference>
<comment type="caution">
    <text evidence="10">The sequence shown here is derived from an EMBL/GenBank/DDBJ whole genome shotgun (WGS) entry which is preliminary data.</text>
</comment>
<evidence type="ECO:0000256" key="2">
    <source>
        <dbReference type="ARBA" id="ARBA00022475"/>
    </source>
</evidence>
<dbReference type="InterPro" id="IPR052027">
    <property type="entry name" value="PspC"/>
</dbReference>
<dbReference type="PANTHER" id="PTHR33885">
    <property type="entry name" value="PHAGE SHOCK PROTEIN C"/>
    <property type="match status" value="1"/>
</dbReference>
<evidence type="ECO:0000259" key="9">
    <source>
        <dbReference type="Pfam" id="PF04024"/>
    </source>
</evidence>
<dbReference type="InterPro" id="IPR007168">
    <property type="entry name" value="Phageshock_PspC_N"/>
</dbReference>
<dbReference type="GO" id="GO:0005886">
    <property type="term" value="C:plasma membrane"/>
    <property type="evidence" value="ECO:0007669"/>
    <property type="project" value="UniProtKB-SubCell"/>
</dbReference>
<feature type="transmembrane region" description="Helical" evidence="8">
    <location>
        <begin position="33"/>
        <end position="57"/>
    </location>
</feature>
<evidence type="ECO:0000256" key="4">
    <source>
        <dbReference type="ARBA" id="ARBA00022989"/>
    </source>
</evidence>
<evidence type="ECO:0000313" key="11">
    <source>
        <dbReference type="Proteomes" id="UP000535838"/>
    </source>
</evidence>
<keyword evidence="5 8" id="KW-0472">Membrane</keyword>
<comment type="subcellular location">
    <subcellularLocation>
        <location evidence="1">Cell membrane</location>
        <topology evidence="1">Single-pass membrane protein</topology>
    </subcellularLocation>
</comment>
<feature type="compositionally biased region" description="Polar residues" evidence="7">
    <location>
        <begin position="124"/>
        <end position="136"/>
    </location>
</feature>
<evidence type="ECO:0000313" key="10">
    <source>
        <dbReference type="EMBL" id="MBB6632940.1"/>
    </source>
</evidence>
<keyword evidence="11" id="KW-1185">Reference proteome</keyword>
<keyword evidence="2" id="KW-1003">Cell membrane</keyword>
<evidence type="ECO:0000256" key="5">
    <source>
        <dbReference type="ARBA" id="ARBA00023136"/>
    </source>
</evidence>
<gene>
    <name evidence="10" type="ORF">H7B67_02210</name>
</gene>
<feature type="coiled-coil region" evidence="6">
    <location>
        <begin position="156"/>
        <end position="183"/>
    </location>
</feature>
<organism evidence="10 11">
    <name type="scientific">Cohnella thailandensis</name>
    <dbReference type="NCBI Taxonomy" id="557557"/>
    <lineage>
        <taxon>Bacteria</taxon>
        <taxon>Bacillati</taxon>
        <taxon>Bacillota</taxon>
        <taxon>Bacilli</taxon>
        <taxon>Bacillales</taxon>
        <taxon>Paenibacillaceae</taxon>
        <taxon>Cohnella</taxon>
    </lineage>
</organism>
<dbReference type="AlphaFoldDB" id="A0A841SSP9"/>
<dbReference type="PANTHER" id="PTHR33885:SF3">
    <property type="entry name" value="PHAGE SHOCK PROTEIN C"/>
    <property type="match status" value="1"/>
</dbReference>
<sequence>MRKLYRSSRDSKIFGICGGLAEYFRLDATLLRILTIVVAVFSGGSIILVYILAGFIIPKEPTYGGGMGADPFGHSAGHGGWGGNWSGSNWSGGGYNAWTPPGQNAQTPPPSGAQRGWTPGTPWQGPSPTGASQPTGFSEPKATGAAANPAGSELDAMMEDIEKKALRQELEELKARLTKFEQQQSKDTKGE</sequence>
<dbReference type="EMBL" id="JACJVQ010000002">
    <property type="protein sequence ID" value="MBB6632940.1"/>
    <property type="molecule type" value="Genomic_DNA"/>
</dbReference>
<evidence type="ECO:0000256" key="3">
    <source>
        <dbReference type="ARBA" id="ARBA00022692"/>
    </source>
</evidence>
<dbReference type="RefSeq" id="WP_185118154.1">
    <property type="nucleotide sequence ID" value="NZ_JACJVQ010000002.1"/>
</dbReference>
<proteinExistence type="predicted"/>
<feature type="domain" description="Phage shock protein PspC N-terminal" evidence="9">
    <location>
        <begin position="2"/>
        <end position="60"/>
    </location>
</feature>
<evidence type="ECO:0000256" key="7">
    <source>
        <dbReference type="SAM" id="MobiDB-lite"/>
    </source>
</evidence>
<feature type="region of interest" description="Disordered" evidence="7">
    <location>
        <begin position="92"/>
        <end position="153"/>
    </location>
</feature>
<evidence type="ECO:0000256" key="1">
    <source>
        <dbReference type="ARBA" id="ARBA00004162"/>
    </source>
</evidence>
<evidence type="ECO:0000256" key="8">
    <source>
        <dbReference type="SAM" id="Phobius"/>
    </source>
</evidence>
<name>A0A841SSP9_9BACL</name>
<evidence type="ECO:0000256" key="6">
    <source>
        <dbReference type="SAM" id="Coils"/>
    </source>
</evidence>
<keyword evidence="3 8" id="KW-0812">Transmembrane</keyword>
<protein>
    <submittedName>
        <fullName evidence="10">PspC domain-containing protein</fullName>
    </submittedName>
</protein>
<accession>A0A841SSP9</accession>
<keyword evidence="6" id="KW-0175">Coiled coil</keyword>
<dbReference type="Pfam" id="PF04024">
    <property type="entry name" value="PspC"/>
    <property type="match status" value="1"/>
</dbReference>
<reference evidence="10 11" key="1">
    <citation type="submission" date="2020-08" db="EMBL/GenBank/DDBJ databases">
        <title>Cohnella phylogeny.</title>
        <authorList>
            <person name="Dunlap C."/>
        </authorList>
    </citation>
    <scope>NUCLEOTIDE SEQUENCE [LARGE SCALE GENOMIC DNA]</scope>
    <source>
        <strain evidence="10 11">DSM 25241</strain>
    </source>
</reference>
<keyword evidence="4 8" id="KW-1133">Transmembrane helix</keyword>